<dbReference type="AlphaFoldDB" id="A0A2H0V0F5"/>
<dbReference type="Proteomes" id="UP000228510">
    <property type="component" value="Unassembled WGS sequence"/>
</dbReference>
<gene>
    <name evidence="1" type="ORF">COU01_01065</name>
</gene>
<name>A0A2H0V0F5_9BACT</name>
<comment type="caution">
    <text evidence="1">The sequence shown here is derived from an EMBL/GenBank/DDBJ whole genome shotgun (WGS) entry which is preliminary data.</text>
</comment>
<accession>A0A2H0V0F5</accession>
<proteinExistence type="predicted"/>
<evidence type="ECO:0000313" key="2">
    <source>
        <dbReference type="Proteomes" id="UP000228510"/>
    </source>
</evidence>
<protein>
    <submittedName>
        <fullName evidence="1">Uncharacterized protein</fullName>
    </submittedName>
</protein>
<evidence type="ECO:0000313" key="1">
    <source>
        <dbReference type="EMBL" id="PIR92563.1"/>
    </source>
</evidence>
<reference evidence="2" key="1">
    <citation type="submission" date="2017-09" db="EMBL/GenBank/DDBJ databases">
        <title>Depth-based differentiation of microbial function through sediment-hosted aquifers and enrichment of novel symbionts in the deep terrestrial subsurface.</title>
        <authorList>
            <person name="Probst A.J."/>
            <person name="Ladd B."/>
            <person name="Jarett J.K."/>
            <person name="Geller-Mcgrath D.E."/>
            <person name="Sieber C.M.K."/>
            <person name="Emerson J.B."/>
            <person name="Anantharaman K."/>
            <person name="Thomas B.C."/>
            <person name="Malmstrom R."/>
            <person name="Stieglmeier M."/>
            <person name="Klingl A."/>
            <person name="Woyke T."/>
            <person name="Ryan C.M."/>
            <person name="Banfield J.F."/>
        </authorList>
    </citation>
    <scope>NUCLEOTIDE SEQUENCE [LARGE SCALE GENOMIC DNA]</scope>
</reference>
<organism evidence="1 2">
    <name type="scientific">Candidatus Falkowbacteria bacterium CG10_big_fil_rev_8_21_14_0_10_44_15</name>
    <dbReference type="NCBI Taxonomy" id="1974569"/>
    <lineage>
        <taxon>Bacteria</taxon>
        <taxon>Candidatus Falkowiibacteriota</taxon>
    </lineage>
</organism>
<sequence length="379" mass="42140">MPNAEFIQSATQFVNQASELLNAGAKDNLIQTLTQVGHPYGLVFGMNTASWPSILLCPSASSILSSQWSENSTAPDPASLLPFSGLFSSNFLIAQTVMFEKFLKRNRRYNPNDEFNQYESVRKYDNANFGGRLSRRVEFSFEFKYQGTGFEASSYGFLLTLFSKSGLKWLANNSEGVDRLLNFQTILAPGILKSLTELGERPRNLRIGKNQIGLGSSSIHLTTYQGEKPYIVKSPQGEQIAQINPGEILGSVHVASQARLLKNLSPLKKVEQITQDFIDLLKAINQGGTPDLNESQQKTLTKAGQATIIGISHLVRLFRHRTGLPTWKLDVLPEIVQRFHSHDSQAVSQIFGGTRKVQLTDVEMMVITPQMRQVLVAAY</sequence>
<dbReference type="EMBL" id="PFAT01000018">
    <property type="protein sequence ID" value="PIR92563.1"/>
    <property type="molecule type" value="Genomic_DNA"/>
</dbReference>